<dbReference type="EMBL" id="AP025637">
    <property type="protein sequence ID" value="BDG70973.1"/>
    <property type="molecule type" value="Genomic_DNA"/>
</dbReference>
<evidence type="ECO:0000313" key="6">
    <source>
        <dbReference type="Proteomes" id="UP000831327"/>
    </source>
</evidence>
<dbReference type="PIRSF" id="PIRSF006232">
    <property type="entry name" value="Pirin"/>
    <property type="match status" value="1"/>
</dbReference>
<evidence type="ECO:0000259" key="3">
    <source>
        <dbReference type="Pfam" id="PF02678"/>
    </source>
</evidence>
<dbReference type="CDD" id="cd02910">
    <property type="entry name" value="cupin_Yhhw_N"/>
    <property type="match status" value="1"/>
</dbReference>
<gene>
    <name evidence="5" type="ORF">Rmf_09020</name>
</gene>
<dbReference type="Pfam" id="PF17954">
    <property type="entry name" value="Pirin_C_2"/>
    <property type="match status" value="1"/>
</dbReference>
<dbReference type="InterPro" id="IPR011051">
    <property type="entry name" value="RmlC_Cupin_sf"/>
</dbReference>
<feature type="domain" description="Pirin N-terminal" evidence="3">
    <location>
        <begin position="38"/>
        <end position="144"/>
    </location>
</feature>
<feature type="domain" description="Quercetin 2,3-dioxygenase C-terminal cupin" evidence="4">
    <location>
        <begin position="178"/>
        <end position="259"/>
    </location>
</feature>
<evidence type="ECO:0000256" key="2">
    <source>
        <dbReference type="RuleBase" id="RU003457"/>
    </source>
</evidence>
<dbReference type="PANTHER" id="PTHR43212">
    <property type="entry name" value="QUERCETIN 2,3-DIOXYGENASE"/>
    <property type="match status" value="1"/>
</dbReference>
<dbReference type="PANTHER" id="PTHR43212:SF3">
    <property type="entry name" value="QUERCETIN 2,3-DIOXYGENASE"/>
    <property type="match status" value="1"/>
</dbReference>
<evidence type="ECO:0000313" key="5">
    <source>
        <dbReference type="EMBL" id="BDG70973.1"/>
    </source>
</evidence>
<name>A0ABM7XZM5_9PROT</name>
<accession>A0ABM7XZM5</accession>
<dbReference type="SUPFAM" id="SSF51182">
    <property type="entry name" value="RmlC-like cupins"/>
    <property type="match status" value="1"/>
</dbReference>
<proteinExistence type="inferred from homology"/>
<dbReference type="InterPro" id="IPR012093">
    <property type="entry name" value="Pirin"/>
</dbReference>
<reference evidence="5 6" key="1">
    <citation type="journal article" date="2016" name="Microbes Environ.">
        <title>Phylogenetically diverse aerobic anoxygenic phototrophic bacteria isolated from epilithic biofilms in Tama river, Japan.</title>
        <authorList>
            <person name="Hirose S."/>
            <person name="Matsuura K."/>
            <person name="Haruta S."/>
        </authorList>
    </citation>
    <scope>NUCLEOTIDE SEQUENCE [LARGE SCALE GENOMIC DNA]</scope>
    <source>
        <strain evidence="5 6">S08</strain>
    </source>
</reference>
<dbReference type="InterPro" id="IPR003829">
    <property type="entry name" value="Pirin_N_dom"/>
</dbReference>
<protein>
    <submittedName>
        <fullName evidence="5">Quercetin 2,3-dioxygenase</fullName>
    </submittedName>
</protein>
<organism evidence="5 6">
    <name type="scientific">Roseomonas fluvialis</name>
    <dbReference type="NCBI Taxonomy" id="1750527"/>
    <lineage>
        <taxon>Bacteria</taxon>
        <taxon>Pseudomonadati</taxon>
        <taxon>Pseudomonadota</taxon>
        <taxon>Alphaproteobacteria</taxon>
        <taxon>Acetobacterales</taxon>
        <taxon>Roseomonadaceae</taxon>
        <taxon>Roseomonas</taxon>
    </lineage>
</organism>
<dbReference type="Proteomes" id="UP000831327">
    <property type="component" value="Chromosome"/>
</dbReference>
<dbReference type="InterPro" id="IPR014710">
    <property type="entry name" value="RmlC-like_jellyroll"/>
</dbReference>
<keyword evidence="6" id="KW-1185">Reference proteome</keyword>
<evidence type="ECO:0000256" key="1">
    <source>
        <dbReference type="ARBA" id="ARBA00008416"/>
    </source>
</evidence>
<comment type="similarity">
    <text evidence="1 2">Belongs to the pirin family.</text>
</comment>
<dbReference type="Pfam" id="PF02678">
    <property type="entry name" value="Pirin"/>
    <property type="match status" value="1"/>
</dbReference>
<evidence type="ECO:0000259" key="4">
    <source>
        <dbReference type="Pfam" id="PF17954"/>
    </source>
</evidence>
<dbReference type="InterPro" id="IPR041602">
    <property type="entry name" value="Quercetinase_C"/>
</dbReference>
<dbReference type="Gene3D" id="2.60.120.10">
    <property type="entry name" value="Jelly Rolls"/>
    <property type="match status" value="2"/>
</dbReference>
<sequence>MAAPAPRAYLPLQLARHPAPQTEQGTMIDVRPFSSLGKAKFGWLDANHHFSFGHYMDPQRMAWGKLRVWNDDEIAPGTGFDPHPHRDMEIITYVREGAITHKDNMGNEGRTEAGDVQVMSAGTGVVHAEYNLEPGKTTLFQIWIVPDKRGAKPSWGAKQFPKEKREAGFDVLASGRPQDAGNGALPINVDGAVLATTLKKGQTLVQPLGEGRAAYLVAARGAVTVNGVAAAARDGIAIRDEREFAITATDDAELVMVEVAAD</sequence>